<accession>A0AAV1BXX9</accession>
<feature type="domain" description="Serine-threonine/tyrosine-protein kinase catalytic" evidence="2">
    <location>
        <begin position="135"/>
        <end position="189"/>
    </location>
</feature>
<keyword evidence="4" id="KW-1185">Reference proteome</keyword>
<reference evidence="3" key="1">
    <citation type="submission" date="2023-03" db="EMBL/GenBank/DDBJ databases">
        <authorList>
            <person name="Julca I."/>
        </authorList>
    </citation>
    <scope>NUCLEOTIDE SEQUENCE</scope>
</reference>
<dbReference type="AlphaFoldDB" id="A0AAV1BXX9"/>
<feature type="domain" description="Serine-threonine/tyrosine-protein kinase catalytic" evidence="2">
    <location>
        <begin position="195"/>
        <end position="314"/>
    </location>
</feature>
<gene>
    <name evidence="3" type="ORF">OLC1_LOCUS840</name>
</gene>
<name>A0AAV1BXX9_OLDCO</name>
<sequence length="336" mass="37077">MAVDSFLPPLPDEPPPLTPPPPEGSPPSSTQAEASESSESFLPPLPDGPPPLTPSPPEGSPLSSESDDGFHELHMPAGTLITRSKTGGVLGDKEEVFPPWWKSDIDLDFEMGLSEDKIRLQRETAIEAQMLDIGSLEAEGFLWEAKLLQQLRHPNIIQIYGVDPDGPARRVRFAMELMPHGSLQVVLKGGRDSTNPICKIGDLGISRFKDLASSIDQGPGDVIALTAPEIIRMDKENICEKVDVYAFAFIMWDIMSYCMPLYPEMTAAEIGAAVLKSCRPVVPSHCNQKWKQLMVRCWNQLPERRPHMHEVADVLDNLLTEVSQEEKAHGTVMKSI</sequence>
<proteinExistence type="predicted"/>
<feature type="compositionally biased region" description="Pro residues" evidence="1">
    <location>
        <begin position="8"/>
        <end position="25"/>
    </location>
</feature>
<dbReference type="Pfam" id="PF07714">
    <property type="entry name" value="PK_Tyr_Ser-Thr"/>
    <property type="match status" value="2"/>
</dbReference>
<feature type="compositionally biased region" description="Low complexity" evidence="1">
    <location>
        <begin position="26"/>
        <end position="42"/>
    </location>
</feature>
<dbReference type="InterPro" id="IPR001245">
    <property type="entry name" value="Ser-Thr/Tyr_kinase_cat_dom"/>
</dbReference>
<dbReference type="InterPro" id="IPR051681">
    <property type="entry name" value="Ser/Thr_Kinases-Pseudokinases"/>
</dbReference>
<dbReference type="GO" id="GO:0004674">
    <property type="term" value="F:protein serine/threonine kinase activity"/>
    <property type="evidence" value="ECO:0007669"/>
    <property type="project" value="TreeGrafter"/>
</dbReference>
<evidence type="ECO:0000259" key="2">
    <source>
        <dbReference type="Pfam" id="PF07714"/>
    </source>
</evidence>
<feature type="compositionally biased region" description="Pro residues" evidence="1">
    <location>
        <begin position="43"/>
        <end position="59"/>
    </location>
</feature>
<protein>
    <submittedName>
        <fullName evidence="3">OLC1v1022489C1</fullName>
    </submittedName>
</protein>
<dbReference type="SUPFAM" id="SSF56112">
    <property type="entry name" value="Protein kinase-like (PK-like)"/>
    <property type="match status" value="1"/>
</dbReference>
<dbReference type="Proteomes" id="UP001161247">
    <property type="component" value="Chromosome 1"/>
</dbReference>
<dbReference type="EMBL" id="OX459118">
    <property type="protein sequence ID" value="CAI9088214.1"/>
    <property type="molecule type" value="Genomic_DNA"/>
</dbReference>
<dbReference type="PANTHER" id="PTHR44329">
    <property type="entry name" value="SERINE/THREONINE-PROTEIN KINASE TNNI3K-RELATED"/>
    <property type="match status" value="1"/>
</dbReference>
<dbReference type="InterPro" id="IPR011009">
    <property type="entry name" value="Kinase-like_dom_sf"/>
</dbReference>
<organism evidence="3 4">
    <name type="scientific">Oldenlandia corymbosa var. corymbosa</name>
    <dbReference type="NCBI Taxonomy" id="529605"/>
    <lineage>
        <taxon>Eukaryota</taxon>
        <taxon>Viridiplantae</taxon>
        <taxon>Streptophyta</taxon>
        <taxon>Embryophyta</taxon>
        <taxon>Tracheophyta</taxon>
        <taxon>Spermatophyta</taxon>
        <taxon>Magnoliopsida</taxon>
        <taxon>eudicotyledons</taxon>
        <taxon>Gunneridae</taxon>
        <taxon>Pentapetalae</taxon>
        <taxon>asterids</taxon>
        <taxon>lamiids</taxon>
        <taxon>Gentianales</taxon>
        <taxon>Rubiaceae</taxon>
        <taxon>Rubioideae</taxon>
        <taxon>Spermacoceae</taxon>
        <taxon>Hedyotis-Oldenlandia complex</taxon>
        <taxon>Oldenlandia</taxon>
    </lineage>
</organism>
<evidence type="ECO:0000313" key="3">
    <source>
        <dbReference type="EMBL" id="CAI9088214.1"/>
    </source>
</evidence>
<evidence type="ECO:0000256" key="1">
    <source>
        <dbReference type="SAM" id="MobiDB-lite"/>
    </source>
</evidence>
<dbReference type="Gene3D" id="3.30.200.20">
    <property type="entry name" value="Phosphorylase Kinase, domain 1"/>
    <property type="match status" value="1"/>
</dbReference>
<evidence type="ECO:0000313" key="4">
    <source>
        <dbReference type="Proteomes" id="UP001161247"/>
    </source>
</evidence>
<feature type="region of interest" description="Disordered" evidence="1">
    <location>
        <begin position="1"/>
        <end position="72"/>
    </location>
</feature>
<dbReference type="Gene3D" id="1.10.510.10">
    <property type="entry name" value="Transferase(Phosphotransferase) domain 1"/>
    <property type="match status" value="1"/>
</dbReference>